<protein>
    <submittedName>
        <fullName evidence="2">Uncharacterized protein</fullName>
    </submittedName>
</protein>
<dbReference type="HOGENOM" id="CLU_210971_0_0_10"/>
<dbReference type="AlphaFoldDB" id="A0A0D5YV15"/>
<proteinExistence type="predicted"/>
<feature type="transmembrane region" description="Helical" evidence="1">
    <location>
        <begin position="29"/>
        <end position="50"/>
    </location>
</feature>
<dbReference type="InterPro" id="IPR046635">
    <property type="entry name" value="DUF6747"/>
</dbReference>
<evidence type="ECO:0000313" key="3">
    <source>
        <dbReference type="Proteomes" id="UP000032726"/>
    </source>
</evidence>
<keyword evidence="1" id="KW-0812">Transmembrane</keyword>
<gene>
    <name evidence="2" type="ORF">VC82_2152</name>
</gene>
<keyword evidence="1" id="KW-0472">Membrane</keyword>
<dbReference type="Pfam" id="PF20532">
    <property type="entry name" value="DUF6747"/>
    <property type="match status" value="1"/>
</dbReference>
<keyword evidence="1" id="KW-1133">Transmembrane helix</keyword>
<keyword evidence="3" id="KW-1185">Reference proteome</keyword>
<evidence type="ECO:0000256" key="1">
    <source>
        <dbReference type="SAM" id="Phobius"/>
    </source>
</evidence>
<name>A0A0D5YV15_9FLAO</name>
<sequence>MGTLLHFKNLYIEAFDNCKPEFLVICLKVYSVFCAIMLSLGLYALLYRVFTGYDF</sequence>
<dbReference type="Proteomes" id="UP000032726">
    <property type="component" value="Chromosome"/>
</dbReference>
<evidence type="ECO:0000313" key="2">
    <source>
        <dbReference type="EMBL" id="AKA35746.1"/>
    </source>
</evidence>
<organism evidence="2 3">
    <name type="scientific">Flagellimonas lutaonensis</name>
    <dbReference type="NCBI Taxonomy" id="516051"/>
    <lineage>
        <taxon>Bacteria</taxon>
        <taxon>Pseudomonadati</taxon>
        <taxon>Bacteroidota</taxon>
        <taxon>Flavobacteriia</taxon>
        <taxon>Flavobacteriales</taxon>
        <taxon>Flavobacteriaceae</taxon>
        <taxon>Flagellimonas</taxon>
    </lineage>
</organism>
<dbReference type="KEGG" id="mlt:VC82_2152"/>
<accession>A0A0D5YV15</accession>
<dbReference type="EMBL" id="CP011071">
    <property type="protein sequence ID" value="AKA35746.1"/>
    <property type="molecule type" value="Genomic_DNA"/>
</dbReference>
<reference evidence="2 3" key="1">
    <citation type="submission" date="2015-03" db="EMBL/GenBank/DDBJ databases">
        <title>Complete genome sequence of Muricauda lutaonensis CC-HSB-11T, isolated from a coastal hot spring.</title>
        <authorList>
            <person name="Kim K.M."/>
        </authorList>
    </citation>
    <scope>NUCLEOTIDE SEQUENCE [LARGE SCALE GENOMIC DNA]</scope>
    <source>
        <strain evidence="2 3">CC-HSB-11</strain>
    </source>
</reference>
<dbReference type="STRING" id="516051.VC82_2152"/>